<feature type="compositionally biased region" description="Basic and acidic residues" evidence="1">
    <location>
        <begin position="15"/>
        <end position="25"/>
    </location>
</feature>
<name>A0A8J4UIT9_CLAMG</name>
<evidence type="ECO:0000313" key="2">
    <source>
        <dbReference type="EMBL" id="KAF5898617.1"/>
    </source>
</evidence>
<dbReference type="AlphaFoldDB" id="A0A8J4UIT9"/>
<sequence length="69" mass="7930">MMLSTTACSRPVHSQHRDITEEADTGVRFDIDRRPSEAAPISAGTLRRRRFLGTRSFREHVDDDNQEDD</sequence>
<comment type="caution">
    <text evidence="2">The sequence shown here is derived from an EMBL/GenBank/DDBJ whole genome shotgun (WGS) entry which is preliminary data.</text>
</comment>
<reference evidence="2" key="1">
    <citation type="submission" date="2020-07" db="EMBL/GenBank/DDBJ databases">
        <title>Clarias magur genome sequencing, assembly and annotation.</title>
        <authorList>
            <person name="Kushwaha B."/>
            <person name="Kumar R."/>
            <person name="Das P."/>
            <person name="Joshi C.G."/>
            <person name="Kumar D."/>
            <person name="Nagpure N.S."/>
            <person name="Pandey M."/>
            <person name="Agarwal S."/>
            <person name="Srivastava S."/>
            <person name="Singh M."/>
            <person name="Sahoo L."/>
            <person name="Jayasankar P."/>
            <person name="Meher P.K."/>
            <person name="Koringa P.G."/>
            <person name="Iquebal M.A."/>
            <person name="Das S.P."/>
            <person name="Bit A."/>
            <person name="Patnaik S."/>
            <person name="Patel N."/>
            <person name="Shah T.M."/>
            <person name="Hinsu A."/>
            <person name="Jena J.K."/>
        </authorList>
    </citation>
    <scope>NUCLEOTIDE SEQUENCE</scope>
    <source>
        <strain evidence="2">CIFAMagur01</strain>
        <tissue evidence="2">Testis</tissue>
    </source>
</reference>
<feature type="region of interest" description="Disordered" evidence="1">
    <location>
        <begin position="1"/>
        <end position="25"/>
    </location>
</feature>
<keyword evidence="3" id="KW-1185">Reference proteome</keyword>
<accession>A0A8J4UIT9</accession>
<evidence type="ECO:0000313" key="3">
    <source>
        <dbReference type="Proteomes" id="UP000727407"/>
    </source>
</evidence>
<proteinExistence type="predicted"/>
<protein>
    <submittedName>
        <fullName evidence="2">Multidrug resistance-associated protein 5</fullName>
    </submittedName>
</protein>
<dbReference type="Proteomes" id="UP000727407">
    <property type="component" value="Unassembled WGS sequence"/>
</dbReference>
<feature type="non-terminal residue" evidence="2">
    <location>
        <position position="69"/>
    </location>
</feature>
<dbReference type="EMBL" id="QNUK01000194">
    <property type="protein sequence ID" value="KAF5898617.1"/>
    <property type="molecule type" value="Genomic_DNA"/>
</dbReference>
<evidence type="ECO:0000256" key="1">
    <source>
        <dbReference type="SAM" id="MobiDB-lite"/>
    </source>
</evidence>
<organism evidence="2 3">
    <name type="scientific">Clarias magur</name>
    <name type="common">Asian catfish</name>
    <name type="synonym">Macropteronotus magur</name>
    <dbReference type="NCBI Taxonomy" id="1594786"/>
    <lineage>
        <taxon>Eukaryota</taxon>
        <taxon>Metazoa</taxon>
        <taxon>Chordata</taxon>
        <taxon>Craniata</taxon>
        <taxon>Vertebrata</taxon>
        <taxon>Euteleostomi</taxon>
        <taxon>Actinopterygii</taxon>
        <taxon>Neopterygii</taxon>
        <taxon>Teleostei</taxon>
        <taxon>Ostariophysi</taxon>
        <taxon>Siluriformes</taxon>
        <taxon>Clariidae</taxon>
        <taxon>Clarias</taxon>
    </lineage>
</organism>
<gene>
    <name evidence="2" type="primary">Abcc5</name>
    <name evidence="2" type="ORF">DAT39_011663</name>
</gene>